<evidence type="ECO:0000256" key="4">
    <source>
        <dbReference type="ARBA" id="ARBA00023006"/>
    </source>
</evidence>
<evidence type="ECO:0000256" key="6">
    <source>
        <dbReference type="RuleBase" id="RU368080"/>
    </source>
</evidence>
<keyword evidence="5" id="KW-0472">Membrane</keyword>
<dbReference type="InterPro" id="IPR045326">
    <property type="entry name" value="ATG17-like_dom"/>
</dbReference>
<dbReference type="PANTHER" id="PTHR28005">
    <property type="entry name" value="AUTOPHAGY-RELATED PROTEIN 17"/>
    <property type="match status" value="1"/>
</dbReference>
<keyword evidence="10" id="KW-1185">Reference proteome</keyword>
<evidence type="ECO:0000256" key="3">
    <source>
        <dbReference type="ARBA" id="ARBA00022490"/>
    </source>
</evidence>
<evidence type="ECO:0000313" key="10">
    <source>
        <dbReference type="Proteomes" id="UP001498398"/>
    </source>
</evidence>
<accession>A0ABR1J9V2</accession>
<dbReference type="EMBL" id="JBANRG010000024">
    <property type="protein sequence ID" value="KAK7454623.1"/>
    <property type="molecule type" value="Genomic_DNA"/>
</dbReference>
<comment type="subcellular location">
    <subcellularLocation>
        <location evidence="6">Cytoplasm</location>
    </subcellularLocation>
    <subcellularLocation>
        <location evidence="6">Preautophagosomal structure membrane</location>
        <topology evidence="6">Peripheral membrane protein</topology>
    </subcellularLocation>
</comment>
<protein>
    <recommendedName>
        <fullName evidence="2 6">Autophagy-related protein 17</fullName>
    </recommendedName>
</protein>
<organism evidence="9 10">
    <name type="scientific">Marasmiellus scandens</name>
    <dbReference type="NCBI Taxonomy" id="2682957"/>
    <lineage>
        <taxon>Eukaryota</taxon>
        <taxon>Fungi</taxon>
        <taxon>Dikarya</taxon>
        <taxon>Basidiomycota</taxon>
        <taxon>Agaricomycotina</taxon>
        <taxon>Agaricomycetes</taxon>
        <taxon>Agaricomycetidae</taxon>
        <taxon>Agaricales</taxon>
        <taxon>Marasmiineae</taxon>
        <taxon>Omphalotaceae</taxon>
        <taxon>Marasmiellus</taxon>
    </lineage>
</organism>
<feature type="region of interest" description="Disordered" evidence="7">
    <location>
        <begin position="106"/>
        <end position="162"/>
    </location>
</feature>
<evidence type="ECO:0000256" key="2">
    <source>
        <dbReference type="ARBA" id="ARBA00013806"/>
    </source>
</evidence>
<comment type="similarity">
    <text evidence="1 6">Belongs to the ATG17 family.</text>
</comment>
<evidence type="ECO:0000256" key="5">
    <source>
        <dbReference type="ARBA" id="ARBA00023136"/>
    </source>
</evidence>
<gene>
    <name evidence="9" type="primary">atg17</name>
    <name evidence="9" type="ORF">VKT23_011376</name>
</gene>
<sequence>MTEQDQPHLVTLVLQSKKALQHGEQLCSQAHNLSNTSSQAAVDVLILDAKVRWITDNVLEQLKLAASVAKSIEEKRVKLSGRVQEWDNLRSKRTGALDDILEELGSQKVPPDFHQTSAESSLFGSQHSEDEDQAPNGELLRQSPSDTVLPRRPPKRQDERRNWKTLRDFVDDQGIENILQTMEDERTSIEDIMSKTHDYPETLTSAIINIRDSLLDIPALPSIEELLNSQDASMVSMARHLESLASHYDQMASALRDSESGEAFSEEDVQQMNRDTDELPSILGELEESLGQIDATHTLLSSTRETHHKNLEQLSHTLDDLEELGDIMGEMLQAQESVEVECNERLGGLEEHLQTIHSLHERYVHYQASFRKLVLEIARRRQYKEAAENIVRGMMNQLESMTEEERHIRERFNNEHGAHLPEDICLCIRNTPTRWEVVPQRGEDWEVLPELAQDFVTQAKAQLERMSISQVNGEIK</sequence>
<keyword evidence="4 6" id="KW-0072">Autophagy</keyword>
<dbReference type="Proteomes" id="UP001498398">
    <property type="component" value="Unassembled WGS sequence"/>
</dbReference>
<evidence type="ECO:0000256" key="7">
    <source>
        <dbReference type="SAM" id="MobiDB-lite"/>
    </source>
</evidence>
<comment type="function">
    <text evidence="6">Autophagy-specific protein that functions in response to autophagy-inducing signals as a scaffold to recruit other ATG proteins to organize preautophagosomal structure (PAS) formation. Modulates the timing and magnitude of the autophagy response, such as the size of the sequestering vesicles. Plays particularly a role in pexophagy and nucleophagy.</text>
</comment>
<evidence type="ECO:0000313" key="9">
    <source>
        <dbReference type="EMBL" id="KAK7454623.1"/>
    </source>
</evidence>
<dbReference type="Pfam" id="PF04108">
    <property type="entry name" value="ATG17_like"/>
    <property type="match status" value="1"/>
</dbReference>
<comment type="caution">
    <text evidence="9">The sequence shown here is derived from an EMBL/GenBank/DDBJ whole genome shotgun (WGS) entry which is preliminary data.</text>
</comment>
<feature type="domain" description="Autophagy protein ATG17-like" evidence="8">
    <location>
        <begin position="20"/>
        <end position="419"/>
    </location>
</feature>
<keyword evidence="3 6" id="KW-0963">Cytoplasm</keyword>
<name>A0ABR1J9V2_9AGAR</name>
<evidence type="ECO:0000256" key="1">
    <source>
        <dbReference type="ARBA" id="ARBA00006259"/>
    </source>
</evidence>
<proteinExistence type="inferred from homology"/>
<feature type="compositionally biased region" description="Polar residues" evidence="7">
    <location>
        <begin position="114"/>
        <end position="126"/>
    </location>
</feature>
<dbReference type="InterPro" id="IPR007240">
    <property type="entry name" value="Atg17"/>
</dbReference>
<evidence type="ECO:0000259" key="8">
    <source>
        <dbReference type="Pfam" id="PF04108"/>
    </source>
</evidence>
<reference evidence="9 10" key="1">
    <citation type="submission" date="2024-01" db="EMBL/GenBank/DDBJ databases">
        <title>A draft genome for the cacao thread blight pathogen Marasmiellus scandens.</title>
        <authorList>
            <person name="Baruah I.K."/>
            <person name="Leung J."/>
            <person name="Bukari Y."/>
            <person name="Amoako-Attah I."/>
            <person name="Meinhardt L.W."/>
            <person name="Bailey B.A."/>
            <person name="Cohen S.P."/>
        </authorList>
    </citation>
    <scope>NUCLEOTIDE SEQUENCE [LARGE SCALE GENOMIC DNA]</scope>
    <source>
        <strain evidence="9 10">GH-19</strain>
    </source>
</reference>
<dbReference type="PANTHER" id="PTHR28005:SF1">
    <property type="entry name" value="AUTOPHAGY-RELATED PROTEIN 17"/>
    <property type="match status" value="1"/>
</dbReference>